<dbReference type="PANTHER" id="PTHR39600">
    <property type="entry name" value="PEPTIDASE INHIBITOR I78 FAMILY PROTEIN"/>
    <property type="match status" value="1"/>
</dbReference>
<dbReference type="PANTHER" id="PTHR39600:SF1">
    <property type="entry name" value="PEPTIDASE INHIBITOR I78 FAMILY PROTEIN"/>
    <property type="match status" value="1"/>
</dbReference>
<dbReference type="InterPro" id="IPR021719">
    <property type="entry name" value="Prot_inh_I78"/>
</dbReference>
<reference evidence="3 4" key="1">
    <citation type="journal article" date="2015" name="Stand. Genomic Sci.">
        <title>Genomic Encyclopedia of Bacterial and Archaeal Type Strains, Phase III: the genomes of soil and plant-associated and newly described type strains.</title>
        <authorList>
            <person name="Whitman W.B."/>
            <person name="Woyke T."/>
            <person name="Klenk H.P."/>
            <person name="Zhou Y."/>
            <person name="Lilburn T.G."/>
            <person name="Beck B.J."/>
            <person name="De Vos P."/>
            <person name="Vandamme P."/>
            <person name="Eisen J.A."/>
            <person name="Garrity G."/>
            <person name="Hugenholtz P."/>
            <person name="Kyrpides N.C."/>
        </authorList>
    </citation>
    <scope>NUCLEOTIDE SEQUENCE [LARGE SCALE GENOMIC DNA]</scope>
    <source>
        <strain evidence="3 4">CGMCC 1.10821</strain>
    </source>
</reference>
<sequence>MYRIASILFALSLAACNGTTPPSTDSTAATGDTAAVSTPADAPAVAPENTLEPAPVDDAKKVCDASKVQSLVGQTASQDVVDKAKADSGSGTTRVIKPGEMVTMDFQDDRLTLEVDDGNVIQSVRCG</sequence>
<feature type="compositionally biased region" description="Low complexity" evidence="1">
    <location>
        <begin position="19"/>
        <end position="38"/>
    </location>
</feature>
<comment type="caution">
    <text evidence="3">The sequence shown here is derived from an EMBL/GenBank/DDBJ whole genome shotgun (WGS) entry which is preliminary data.</text>
</comment>
<gene>
    <name evidence="3" type="ORF">IP90_03044</name>
</gene>
<keyword evidence="4" id="KW-1185">Reference proteome</keyword>
<evidence type="ECO:0000256" key="1">
    <source>
        <dbReference type="SAM" id="MobiDB-lite"/>
    </source>
</evidence>
<evidence type="ECO:0000313" key="3">
    <source>
        <dbReference type="EMBL" id="TWH99736.1"/>
    </source>
</evidence>
<dbReference type="Proteomes" id="UP000315167">
    <property type="component" value="Unassembled WGS sequence"/>
</dbReference>
<proteinExistence type="predicted"/>
<accession>A0A562KWL1</accession>
<dbReference type="Pfam" id="PF11720">
    <property type="entry name" value="Inhibitor_I78"/>
    <property type="match status" value="1"/>
</dbReference>
<dbReference type="RefSeq" id="WP_144900526.1">
    <property type="nucleotide sequence ID" value="NZ_VLKN01000009.1"/>
</dbReference>
<name>A0A562KWL1_9GAMM</name>
<dbReference type="PROSITE" id="PS51257">
    <property type="entry name" value="PROKAR_LIPOPROTEIN"/>
    <property type="match status" value="1"/>
</dbReference>
<evidence type="ECO:0000256" key="2">
    <source>
        <dbReference type="SAM" id="SignalP"/>
    </source>
</evidence>
<feature type="region of interest" description="Disordered" evidence="1">
    <location>
        <begin position="74"/>
        <end position="95"/>
    </location>
</feature>
<feature type="chain" id="PRO_5022149193" evidence="2">
    <location>
        <begin position="18"/>
        <end position="127"/>
    </location>
</feature>
<feature type="signal peptide" evidence="2">
    <location>
        <begin position="1"/>
        <end position="17"/>
    </location>
</feature>
<dbReference type="Gene3D" id="3.30.10.10">
    <property type="entry name" value="Trypsin Inhibitor V, subunit A"/>
    <property type="match status" value="1"/>
</dbReference>
<dbReference type="EMBL" id="VLKN01000009">
    <property type="protein sequence ID" value="TWH99736.1"/>
    <property type="molecule type" value="Genomic_DNA"/>
</dbReference>
<organism evidence="3 4">
    <name type="scientific">Luteimonas cucumeris</name>
    <dbReference type="NCBI Taxonomy" id="985012"/>
    <lineage>
        <taxon>Bacteria</taxon>
        <taxon>Pseudomonadati</taxon>
        <taxon>Pseudomonadota</taxon>
        <taxon>Gammaproteobacteria</taxon>
        <taxon>Lysobacterales</taxon>
        <taxon>Lysobacteraceae</taxon>
        <taxon>Luteimonas</taxon>
    </lineage>
</organism>
<dbReference type="AlphaFoldDB" id="A0A562KWL1"/>
<keyword evidence="2" id="KW-0732">Signal</keyword>
<dbReference type="OrthoDB" id="6049927at2"/>
<feature type="region of interest" description="Disordered" evidence="1">
    <location>
        <begin position="19"/>
        <end position="57"/>
    </location>
</feature>
<evidence type="ECO:0000313" key="4">
    <source>
        <dbReference type="Proteomes" id="UP000315167"/>
    </source>
</evidence>
<protein>
    <submittedName>
        <fullName evidence="3">Peptidase inhibitor I78 family protein</fullName>
    </submittedName>
</protein>